<evidence type="ECO:0000259" key="7">
    <source>
        <dbReference type="Pfam" id="PF06271"/>
    </source>
</evidence>
<keyword evidence="9" id="KW-1185">Reference proteome</keyword>
<protein>
    <submittedName>
        <fullName evidence="8">RDD family protein</fullName>
    </submittedName>
</protein>
<dbReference type="Proteomes" id="UP000249522">
    <property type="component" value="Unassembled WGS sequence"/>
</dbReference>
<evidence type="ECO:0000256" key="1">
    <source>
        <dbReference type="ARBA" id="ARBA00004651"/>
    </source>
</evidence>
<name>A0A2W1LRY9_9BACL</name>
<evidence type="ECO:0000313" key="8">
    <source>
        <dbReference type="EMBL" id="PZD97254.1"/>
    </source>
</evidence>
<evidence type="ECO:0000256" key="4">
    <source>
        <dbReference type="ARBA" id="ARBA00022989"/>
    </source>
</evidence>
<evidence type="ECO:0000256" key="3">
    <source>
        <dbReference type="ARBA" id="ARBA00022692"/>
    </source>
</evidence>
<keyword evidence="4 6" id="KW-1133">Transmembrane helix</keyword>
<dbReference type="GO" id="GO:0005886">
    <property type="term" value="C:plasma membrane"/>
    <property type="evidence" value="ECO:0007669"/>
    <property type="project" value="UniProtKB-SubCell"/>
</dbReference>
<keyword evidence="5 6" id="KW-0472">Membrane</keyword>
<accession>A0A2W1LRY9</accession>
<comment type="subcellular location">
    <subcellularLocation>
        <location evidence="1">Cell membrane</location>
        <topology evidence="1">Multi-pass membrane protein</topology>
    </subcellularLocation>
</comment>
<organism evidence="8 9">
    <name type="scientific">Paenibacillus sambharensis</name>
    <dbReference type="NCBI Taxonomy" id="1803190"/>
    <lineage>
        <taxon>Bacteria</taxon>
        <taxon>Bacillati</taxon>
        <taxon>Bacillota</taxon>
        <taxon>Bacilli</taxon>
        <taxon>Bacillales</taxon>
        <taxon>Paenibacillaceae</taxon>
        <taxon>Paenibacillus</taxon>
    </lineage>
</organism>
<evidence type="ECO:0000313" key="9">
    <source>
        <dbReference type="Proteomes" id="UP000249522"/>
    </source>
</evidence>
<dbReference type="AlphaFoldDB" id="A0A2W1LRY9"/>
<feature type="transmembrane region" description="Helical" evidence="6">
    <location>
        <begin position="50"/>
        <end position="70"/>
    </location>
</feature>
<keyword evidence="3 6" id="KW-0812">Transmembrane</keyword>
<dbReference type="OrthoDB" id="9793824at2"/>
<keyword evidence="2" id="KW-1003">Cell membrane</keyword>
<evidence type="ECO:0000256" key="2">
    <source>
        <dbReference type="ARBA" id="ARBA00022475"/>
    </source>
</evidence>
<proteinExistence type="predicted"/>
<sequence>MMHSGFWKRLAAFVLDSVVLYVGYIVFIIIFGLSAVILENRGLDNEVVKIALGITALLFYISWPWLYYAIMESSKIKATVGKLAVGIIVVDTYGQRIRFVRASARNWSKVISALPLFAGFIIAGMTKNKQALHDFIAKTYVINKPYNHNQTSRMNEYPNKEHHTQDQ</sequence>
<evidence type="ECO:0000256" key="6">
    <source>
        <dbReference type="SAM" id="Phobius"/>
    </source>
</evidence>
<gene>
    <name evidence="8" type="ORF">DNH61_02520</name>
</gene>
<feature type="domain" description="RDD" evidence="7">
    <location>
        <begin position="5"/>
        <end position="138"/>
    </location>
</feature>
<feature type="transmembrane region" description="Helical" evidence="6">
    <location>
        <begin position="106"/>
        <end position="125"/>
    </location>
</feature>
<comment type="caution">
    <text evidence="8">The sequence shown here is derived from an EMBL/GenBank/DDBJ whole genome shotgun (WGS) entry which is preliminary data.</text>
</comment>
<dbReference type="EMBL" id="QKRB01000028">
    <property type="protein sequence ID" value="PZD97254.1"/>
    <property type="molecule type" value="Genomic_DNA"/>
</dbReference>
<dbReference type="InterPro" id="IPR051791">
    <property type="entry name" value="Pra-immunoreactive"/>
</dbReference>
<feature type="transmembrane region" description="Helical" evidence="6">
    <location>
        <begin position="12"/>
        <end position="38"/>
    </location>
</feature>
<reference evidence="8 9" key="1">
    <citation type="submission" date="2018-06" db="EMBL/GenBank/DDBJ databases">
        <title>Paenibacillus imtechensis sp. nov.</title>
        <authorList>
            <person name="Pinnaka A.K."/>
            <person name="Singh H."/>
            <person name="Kaur M."/>
        </authorList>
    </citation>
    <scope>NUCLEOTIDE SEQUENCE [LARGE SCALE GENOMIC DNA]</scope>
    <source>
        <strain evidence="8 9">SMB1</strain>
    </source>
</reference>
<dbReference type="InterPro" id="IPR010432">
    <property type="entry name" value="RDD"/>
</dbReference>
<evidence type="ECO:0000256" key="5">
    <source>
        <dbReference type="ARBA" id="ARBA00023136"/>
    </source>
</evidence>
<dbReference type="Pfam" id="PF06271">
    <property type="entry name" value="RDD"/>
    <property type="match status" value="1"/>
</dbReference>
<dbReference type="PANTHER" id="PTHR36115">
    <property type="entry name" value="PROLINE-RICH ANTIGEN HOMOLOG-RELATED"/>
    <property type="match status" value="1"/>
</dbReference>